<feature type="compositionally biased region" description="Basic and acidic residues" evidence="9">
    <location>
        <begin position="286"/>
        <end position="296"/>
    </location>
</feature>
<feature type="coiled-coil region" evidence="8">
    <location>
        <begin position="842"/>
        <end position="869"/>
    </location>
</feature>
<dbReference type="PANTHER" id="PTHR11361:SF148">
    <property type="entry name" value="DNA MISMATCH REPAIR PROTEIN MSH6"/>
    <property type="match status" value="1"/>
</dbReference>
<keyword evidence="6 7" id="KW-0234">DNA repair</keyword>
<evidence type="ECO:0000256" key="5">
    <source>
        <dbReference type="ARBA" id="ARBA00023125"/>
    </source>
</evidence>
<dbReference type="PANTHER" id="PTHR11361">
    <property type="entry name" value="DNA MISMATCH REPAIR PROTEIN MUTS FAMILY MEMBER"/>
    <property type="match status" value="1"/>
</dbReference>
<dbReference type="STRING" id="1754190.A0A1Y2CWF9"/>
<reference evidence="11 12" key="1">
    <citation type="submission" date="2016-08" db="EMBL/GenBank/DDBJ databases">
        <title>A Parts List for Fungal Cellulosomes Revealed by Comparative Genomics.</title>
        <authorList>
            <consortium name="DOE Joint Genome Institute"/>
            <person name="Haitjema C.H."/>
            <person name="Gilmore S.P."/>
            <person name="Henske J.K."/>
            <person name="Solomon K.V."/>
            <person name="De Groot R."/>
            <person name="Kuo A."/>
            <person name="Mondo S.J."/>
            <person name="Salamov A.A."/>
            <person name="Labutti K."/>
            <person name="Zhao Z."/>
            <person name="Chiniquy J."/>
            <person name="Barry K."/>
            <person name="Brewer H.M."/>
            <person name="Purvine S.O."/>
            <person name="Wright A.T."/>
            <person name="Boxma B."/>
            <person name="Van Alen T."/>
            <person name="Hackstein J.H."/>
            <person name="Baker S.E."/>
            <person name="Grigoriev I.V."/>
            <person name="O'Malley M.A."/>
        </authorList>
    </citation>
    <scope>NUCLEOTIDE SEQUENCE [LARGE SCALE GENOMIC DNA]</scope>
    <source>
        <strain evidence="11 12">G1</strain>
    </source>
</reference>
<dbReference type="InterPro" id="IPR016151">
    <property type="entry name" value="DNA_mismatch_repair_MutS_N"/>
</dbReference>
<dbReference type="SUPFAM" id="SSF48334">
    <property type="entry name" value="DNA repair protein MutS, domain III"/>
    <property type="match status" value="1"/>
</dbReference>
<organism evidence="11 12">
    <name type="scientific">Neocallimastix californiae</name>
    <dbReference type="NCBI Taxonomy" id="1754190"/>
    <lineage>
        <taxon>Eukaryota</taxon>
        <taxon>Fungi</taxon>
        <taxon>Fungi incertae sedis</taxon>
        <taxon>Chytridiomycota</taxon>
        <taxon>Chytridiomycota incertae sedis</taxon>
        <taxon>Neocallimastigomycetes</taxon>
        <taxon>Neocallimastigales</taxon>
        <taxon>Neocallimastigaceae</taxon>
        <taxon>Neocallimastix</taxon>
    </lineage>
</organism>
<keyword evidence="8" id="KW-0175">Coiled coil</keyword>
<feature type="compositionally biased region" description="Acidic residues" evidence="9">
    <location>
        <begin position="178"/>
        <end position="192"/>
    </location>
</feature>
<evidence type="ECO:0000256" key="8">
    <source>
        <dbReference type="SAM" id="Coils"/>
    </source>
</evidence>
<evidence type="ECO:0000259" key="10">
    <source>
        <dbReference type="PROSITE" id="PS00486"/>
    </source>
</evidence>
<feature type="domain" description="DNA mismatch repair proteins mutS family" evidence="10">
    <location>
        <begin position="1128"/>
        <end position="1144"/>
    </location>
</feature>
<dbReference type="Pfam" id="PF05192">
    <property type="entry name" value="MutS_III"/>
    <property type="match status" value="1"/>
</dbReference>
<evidence type="ECO:0000256" key="9">
    <source>
        <dbReference type="SAM" id="MobiDB-lite"/>
    </source>
</evidence>
<dbReference type="Pfam" id="PF01624">
    <property type="entry name" value="MutS_I"/>
    <property type="match status" value="1"/>
</dbReference>
<evidence type="ECO:0000256" key="2">
    <source>
        <dbReference type="ARBA" id="ARBA00022741"/>
    </source>
</evidence>
<dbReference type="GO" id="GO:0032137">
    <property type="term" value="F:guanine/thymine mispair binding"/>
    <property type="evidence" value="ECO:0007669"/>
    <property type="project" value="EnsemblFungi"/>
</dbReference>
<dbReference type="GO" id="GO:0036297">
    <property type="term" value="P:interstrand cross-link repair"/>
    <property type="evidence" value="ECO:0007669"/>
    <property type="project" value="EnsemblFungi"/>
</dbReference>
<evidence type="ECO:0000256" key="4">
    <source>
        <dbReference type="ARBA" id="ARBA00022840"/>
    </source>
</evidence>
<dbReference type="GO" id="GO:0140664">
    <property type="term" value="F:ATP-dependent DNA damage sensor activity"/>
    <property type="evidence" value="ECO:0007669"/>
    <property type="project" value="InterPro"/>
</dbReference>
<feature type="region of interest" description="Disordered" evidence="9">
    <location>
        <begin position="1"/>
        <end position="62"/>
    </location>
</feature>
<evidence type="ECO:0000256" key="7">
    <source>
        <dbReference type="RuleBase" id="RU003756"/>
    </source>
</evidence>
<dbReference type="InterPro" id="IPR045076">
    <property type="entry name" value="MutS"/>
</dbReference>
<dbReference type="GO" id="GO:0005524">
    <property type="term" value="F:ATP binding"/>
    <property type="evidence" value="ECO:0007669"/>
    <property type="project" value="UniProtKB-UniRule"/>
</dbReference>
<keyword evidence="5 6" id="KW-0238">DNA-binding</keyword>
<dbReference type="SMART" id="SM00534">
    <property type="entry name" value="MUTSac"/>
    <property type="match status" value="1"/>
</dbReference>
<keyword evidence="2 6" id="KW-0547">Nucleotide-binding</keyword>
<dbReference type="GO" id="GO:0043570">
    <property type="term" value="P:maintenance of DNA repeat elements"/>
    <property type="evidence" value="ECO:0007669"/>
    <property type="project" value="EnsemblFungi"/>
</dbReference>
<dbReference type="GO" id="GO:0043111">
    <property type="term" value="P:replication fork arrest"/>
    <property type="evidence" value="ECO:0007669"/>
    <property type="project" value="EnsemblFungi"/>
</dbReference>
<dbReference type="InterPro" id="IPR007696">
    <property type="entry name" value="DNA_mismatch_repair_MutS_core"/>
</dbReference>
<dbReference type="GO" id="GO:0032138">
    <property type="term" value="F:single base insertion or deletion binding"/>
    <property type="evidence" value="ECO:0007669"/>
    <property type="project" value="EnsemblFungi"/>
</dbReference>
<dbReference type="NCBIfam" id="NF003810">
    <property type="entry name" value="PRK05399.1"/>
    <property type="match status" value="1"/>
</dbReference>
<dbReference type="InterPro" id="IPR007860">
    <property type="entry name" value="DNA_mmatch_repair_MutS_con_dom"/>
</dbReference>
<dbReference type="InterPro" id="IPR036187">
    <property type="entry name" value="DNA_mismatch_repair_MutS_sf"/>
</dbReference>
<protein>
    <recommendedName>
        <fullName evidence="6">DNA mismatch repair protein</fullName>
    </recommendedName>
</protein>
<feature type="compositionally biased region" description="Low complexity" evidence="9">
    <location>
        <begin position="243"/>
        <end position="260"/>
    </location>
</feature>
<feature type="compositionally biased region" description="Polar residues" evidence="9">
    <location>
        <begin position="1"/>
        <end position="21"/>
    </location>
</feature>
<dbReference type="GO" id="GO:0032301">
    <property type="term" value="C:MutSalpha complex"/>
    <property type="evidence" value="ECO:0007669"/>
    <property type="project" value="EnsemblFungi"/>
</dbReference>
<comment type="caution">
    <text evidence="11">The sequence shown here is derived from an EMBL/GenBank/DDBJ whole genome shotgun (WGS) entry which is preliminary data.</text>
</comment>
<accession>A0A1Y2CWF9</accession>
<dbReference type="EMBL" id="MCOG01000096">
    <property type="protein sequence ID" value="ORY51174.1"/>
    <property type="molecule type" value="Genomic_DNA"/>
</dbReference>
<dbReference type="SUPFAM" id="SSF53150">
    <property type="entry name" value="DNA repair protein MutS, domain II"/>
    <property type="match status" value="1"/>
</dbReference>
<feature type="compositionally biased region" description="Basic and acidic residues" evidence="9">
    <location>
        <begin position="26"/>
        <end position="38"/>
    </location>
</feature>
<dbReference type="InterPro" id="IPR007695">
    <property type="entry name" value="DNA_mismatch_repair_MutS-lik_N"/>
</dbReference>
<feature type="region of interest" description="Disordered" evidence="9">
    <location>
        <begin position="81"/>
        <end position="296"/>
    </location>
</feature>
<dbReference type="InterPro" id="IPR000432">
    <property type="entry name" value="DNA_mismatch_repair_MutS_C"/>
</dbReference>
<name>A0A1Y2CWF9_9FUNG</name>
<dbReference type="PROSITE" id="PS00486">
    <property type="entry name" value="DNA_MISMATCH_REPAIR_2"/>
    <property type="match status" value="1"/>
</dbReference>
<keyword evidence="3 6" id="KW-0227">DNA damage</keyword>
<sequence>MKSNYTKQKKQMSITSFFSTPKTKKIVKEQNETPESKNDSPSSIHSIENQNLNTLESPNTRKKEEFIIKNIQNLKLEQEKIYNSGKENVSKNSKKKLAEDNYTYDKNEESDSEDEMPIMYKKKAKRIKIDNVNDYDSPNSEPMKENLKEEEEAEPPKKELRHLRRGTQMRKRINYKEDDSDSSDSSDSDNSDEYIPKNEESDEDEYKDEVVEEEEPETASEESNDDIEYEDTKKKSNKRINLSRSRSSTTSTVTSPSSYRSPKEKLSAFRSPKMANKSLFGISTQQEKRKEKEEKFKEKNEDRYSWLMDVRDENGKRPGDEDYDPRTLYIPPSAWKKFTPFERQYWEIKCKHWEKVVFFKKGKFYELYEKDADIGHQEFDLKMTDRVNMRMVGVPEASFEQWASQFVAKGYKVAKVDQMETALKKSMNARNSKSKEEKVIKRELSQVLTAGTLVDSGFLTNDMSAFCMSIKEELQPIKGVSESYMVTEDRSPPKFGVCIVDTTTATFKFSSFVDDIDRTRFETLLIQYKPKEIVIERGGLSQRTIQMLKRIVGNKDQWNVLIPEKEFWGPEKTELELKINDYFSESKVKESGDDNNSENDSSMDIDSNDKNIPADWPHVLKQAVKEPVLLSAIGGLLWYLQSLKIDRELFSLKNFSFYDPVNDASSLILDGQTLMNLEVFQNNGDGSSEGTLFELLEHCTTPFGKRQFRNWVCHPLRAIDAIEDRLNASDDMLNIYVEENNSSLVDYIDTILRKLPDLERIISRIHAGSCKVKEFIQSLKAFTIIMELFINVLNSQVDNLTSKRLKEIAQFGFFDVLKEELEWFRSAFDWERATKENNITPIEGYDENYDETKQAIQEIELELQSYLRKVQKKLGSKEVVYKDLGKEIYQIQVPKRLVKSVPKDWIQMSKTQAVIRYYNEGLRSDIQRLNEAKELFNDAEGAVKQRIYQRFDVHYDKWLKVIKLVAEVDCLACLARCREVLGEPSCRPEFVSTLDSDMNENSVLELTELRHPCINVGVTQDFIPNDTYLGGVYNELDGSMDTGKERPKLILLTGPNMGGKSTLLRQTCIAVIMAQIGCYVPASKCRLTPFDRIFTRIGANDNILAGQSTFMIELAETSKILKEATPRSLVILDELGRGTSTFDGFSIAYSVLNYIITQIRCIGLFSTHYGMLTEEYKNNPLVACKFMSFHSDEENHEVIFLYKLTDGVCPKSYGMNVANIAGVPKSIVLQAETVAAEFEKSSKIQDSELTTTNDLTMIHQSDFAYLFNAKKSDVLDDINIKMAKTIKAIYCSLQK</sequence>
<evidence type="ECO:0000256" key="3">
    <source>
        <dbReference type="ARBA" id="ARBA00022763"/>
    </source>
</evidence>
<dbReference type="GO" id="GO:0000710">
    <property type="term" value="P:meiotic mismatch repair"/>
    <property type="evidence" value="ECO:0007669"/>
    <property type="project" value="EnsemblFungi"/>
</dbReference>
<dbReference type="Proteomes" id="UP000193920">
    <property type="component" value="Unassembled WGS sequence"/>
</dbReference>
<dbReference type="GO" id="GO:0016887">
    <property type="term" value="F:ATP hydrolysis activity"/>
    <property type="evidence" value="ECO:0007669"/>
    <property type="project" value="EnsemblFungi"/>
</dbReference>
<dbReference type="Pfam" id="PF00488">
    <property type="entry name" value="MutS_V"/>
    <property type="match status" value="1"/>
</dbReference>
<feature type="compositionally biased region" description="Acidic residues" evidence="9">
    <location>
        <begin position="200"/>
        <end position="229"/>
    </location>
</feature>
<comment type="similarity">
    <text evidence="1 6 7">Belongs to the DNA mismatch repair MutS family.</text>
</comment>
<feature type="compositionally biased region" description="Basic and acidic residues" evidence="9">
    <location>
        <begin position="96"/>
        <end position="109"/>
    </location>
</feature>
<dbReference type="GO" id="GO:0000400">
    <property type="term" value="F:four-way junction DNA binding"/>
    <property type="evidence" value="ECO:0007669"/>
    <property type="project" value="EnsemblFungi"/>
</dbReference>
<evidence type="ECO:0000313" key="12">
    <source>
        <dbReference type="Proteomes" id="UP000193920"/>
    </source>
</evidence>
<feature type="region of interest" description="Disordered" evidence="9">
    <location>
        <begin position="588"/>
        <end position="609"/>
    </location>
</feature>
<dbReference type="Gene3D" id="1.10.1420.10">
    <property type="match status" value="2"/>
</dbReference>
<evidence type="ECO:0000256" key="1">
    <source>
        <dbReference type="ARBA" id="ARBA00006271"/>
    </source>
</evidence>
<dbReference type="Gene3D" id="3.30.420.110">
    <property type="entry name" value="MutS, connector domain"/>
    <property type="match status" value="1"/>
</dbReference>
<feature type="compositionally biased region" description="Polar residues" evidence="9">
    <location>
        <begin position="39"/>
        <end position="58"/>
    </location>
</feature>
<dbReference type="Pfam" id="PF05190">
    <property type="entry name" value="MutS_IV"/>
    <property type="match status" value="1"/>
</dbReference>
<dbReference type="InterPro" id="IPR036678">
    <property type="entry name" value="MutS_con_dom_sf"/>
</dbReference>
<dbReference type="FunFam" id="3.40.1170.10:FF:000002">
    <property type="entry name" value="DNA mismatch repair protein"/>
    <property type="match status" value="1"/>
</dbReference>
<proteinExistence type="inferred from homology"/>
<dbReference type="FunFam" id="1.10.1420.10:FF:000005">
    <property type="entry name" value="DNA mismatch repair protein"/>
    <property type="match status" value="1"/>
</dbReference>
<keyword evidence="4 6" id="KW-0067">ATP-binding</keyword>
<evidence type="ECO:0000313" key="11">
    <source>
        <dbReference type="EMBL" id="ORY51174.1"/>
    </source>
</evidence>
<dbReference type="Gene3D" id="3.40.1170.10">
    <property type="entry name" value="DNA repair protein MutS, domain I"/>
    <property type="match status" value="1"/>
</dbReference>
<keyword evidence="12" id="KW-1185">Reference proteome</keyword>
<dbReference type="SUPFAM" id="SSF52540">
    <property type="entry name" value="P-loop containing nucleoside triphosphate hydrolases"/>
    <property type="match status" value="1"/>
</dbReference>
<evidence type="ECO:0000256" key="6">
    <source>
        <dbReference type="PIRNR" id="PIRNR037677"/>
    </source>
</evidence>
<dbReference type="InterPro" id="IPR017261">
    <property type="entry name" value="DNA_mismatch_repair_MutS/MSH"/>
</dbReference>
<dbReference type="PIRSF" id="PIRSF037677">
    <property type="entry name" value="DNA_mis_repair_Msh6"/>
    <property type="match status" value="1"/>
</dbReference>
<dbReference type="OrthoDB" id="10252754at2759"/>
<feature type="compositionally biased region" description="Acidic residues" evidence="9">
    <location>
        <begin position="593"/>
        <end position="603"/>
    </location>
</feature>
<feature type="compositionally biased region" description="Basic residues" evidence="9">
    <location>
        <begin position="159"/>
        <end position="173"/>
    </location>
</feature>
<dbReference type="InterPro" id="IPR007861">
    <property type="entry name" value="DNA_mismatch_repair_MutS_clamp"/>
</dbReference>
<dbReference type="SMART" id="SM00533">
    <property type="entry name" value="MUTSd"/>
    <property type="match status" value="1"/>
</dbReference>
<comment type="function">
    <text evidence="6 7">Component of the post-replicative DNA mismatch repair system (MMR).</text>
</comment>
<dbReference type="SUPFAM" id="SSF55271">
    <property type="entry name" value="DNA repair protein MutS, domain I"/>
    <property type="match status" value="1"/>
</dbReference>
<gene>
    <name evidence="11" type="ORF">LY90DRAFT_661559</name>
</gene>
<dbReference type="Pfam" id="PF05188">
    <property type="entry name" value="MutS_II"/>
    <property type="match status" value="1"/>
</dbReference>
<dbReference type="InterPro" id="IPR027417">
    <property type="entry name" value="P-loop_NTPase"/>
</dbReference>
<dbReference type="Gene3D" id="3.40.50.300">
    <property type="entry name" value="P-loop containing nucleotide triphosphate hydrolases"/>
    <property type="match status" value="1"/>
</dbReference>